<accession>A0A1G5K5H3</accession>
<dbReference type="AlphaFoldDB" id="A0A1G5K5H3"/>
<dbReference type="EMBL" id="FMVF01000020">
    <property type="protein sequence ID" value="SCY95797.1"/>
    <property type="molecule type" value="Genomic_DNA"/>
</dbReference>
<gene>
    <name evidence="1" type="ORF">SAMN02927903_03098</name>
</gene>
<dbReference type="PROSITE" id="PS51257">
    <property type="entry name" value="PROKAR_LIPOPROTEIN"/>
    <property type="match status" value="1"/>
</dbReference>
<evidence type="ECO:0000313" key="1">
    <source>
        <dbReference type="EMBL" id="SCY95797.1"/>
    </source>
</evidence>
<evidence type="ECO:0008006" key="3">
    <source>
        <dbReference type="Google" id="ProtNLM"/>
    </source>
</evidence>
<keyword evidence="2" id="KW-1185">Reference proteome</keyword>
<name>A0A1G5K5H3_9FLAO</name>
<protein>
    <recommendedName>
        <fullName evidence="3">DUF1573 domain-containing protein</fullName>
    </recommendedName>
</protein>
<dbReference type="PANTHER" id="PTHR37833:SF1">
    <property type="entry name" value="SIGNAL PEPTIDE PROTEIN"/>
    <property type="match status" value="1"/>
</dbReference>
<dbReference type="PANTHER" id="PTHR37833">
    <property type="entry name" value="LIPOPROTEIN-RELATED"/>
    <property type="match status" value="1"/>
</dbReference>
<dbReference type="InterPro" id="IPR011467">
    <property type="entry name" value="DUF1573"/>
</dbReference>
<organism evidence="1 2">
    <name type="scientific">Flavobacterium caeni</name>
    <dbReference type="NCBI Taxonomy" id="490189"/>
    <lineage>
        <taxon>Bacteria</taxon>
        <taxon>Pseudomonadati</taxon>
        <taxon>Bacteroidota</taxon>
        <taxon>Flavobacteriia</taxon>
        <taxon>Flavobacteriales</taxon>
        <taxon>Flavobacteriaceae</taxon>
        <taxon>Flavobacterium</taxon>
    </lineage>
</organism>
<dbReference type="InterPro" id="IPR013783">
    <property type="entry name" value="Ig-like_fold"/>
</dbReference>
<dbReference type="Proteomes" id="UP000199354">
    <property type="component" value="Unassembled WGS sequence"/>
</dbReference>
<proteinExistence type="predicted"/>
<dbReference type="RefSeq" id="WP_091146479.1">
    <property type="nucleotide sequence ID" value="NZ_FMVF01000020.1"/>
</dbReference>
<dbReference type="STRING" id="490189.SAMN02927903_03098"/>
<evidence type="ECO:0000313" key="2">
    <source>
        <dbReference type="Proteomes" id="UP000199354"/>
    </source>
</evidence>
<dbReference type="Gene3D" id="2.60.40.10">
    <property type="entry name" value="Immunoglobulins"/>
    <property type="match status" value="1"/>
</dbReference>
<dbReference type="OrthoDB" id="826619at2"/>
<dbReference type="Pfam" id="PF07610">
    <property type="entry name" value="DUF1573"/>
    <property type="match status" value="1"/>
</dbReference>
<sequence>MKKIILSALVVAMTISCKKTEELSVQDPASGVVAPAMPITNEPAPDTVMMSAPPMPEAAARVAPADGKAPVMTFEKTEHDFGTITEGDKPSYSFTFKNTGASDLVISNAVGSCGCTVPDYPKQPVKPGESGKIKVSFNSSGKNGRQQKTVTITTNTAAGKELLTIRTNINPKA</sequence>
<reference evidence="1 2" key="1">
    <citation type="submission" date="2016-10" db="EMBL/GenBank/DDBJ databases">
        <authorList>
            <person name="de Groot N.N."/>
        </authorList>
    </citation>
    <scope>NUCLEOTIDE SEQUENCE [LARGE SCALE GENOMIC DNA]</scope>
    <source>
        <strain evidence="1 2">CGMCC 1.7031</strain>
    </source>
</reference>